<dbReference type="Proteomes" id="UP000216478">
    <property type="component" value="Unassembled WGS sequence"/>
</dbReference>
<name>A0A256EZM6_9HYPH</name>
<proteinExistence type="predicted"/>
<organism evidence="1 2">
    <name type="scientific">Brucella grignonensis</name>
    <dbReference type="NCBI Taxonomy" id="94627"/>
    <lineage>
        <taxon>Bacteria</taxon>
        <taxon>Pseudomonadati</taxon>
        <taxon>Pseudomonadota</taxon>
        <taxon>Alphaproteobacteria</taxon>
        <taxon>Hyphomicrobiales</taxon>
        <taxon>Brucellaceae</taxon>
        <taxon>Brucella/Ochrobactrum group</taxon>
        <taxon>Brucella</taxon>
    </lineage>
</organism>
<evidence type="ECO:0000313" key="1">
    <source>
        <dbReference type="EMBL" id="OYR07896.1"/>
    </source>
</evidence>
<reference evidence="1 2" key="1">
    <citation type="submission" date="2017-07" db="EMBL/GenBank/DDBJ databases">
        <title>Phylogenetic study on the rhizospheric bacterium Ochrobactrum sp. A44.</title>
        <authorList>
            <person name="Krzyzanowska D.M."/>
            <person name="Ossowicki A."/>
            <person name="Rajewska M."/>
            <person name="Maciag T."/>
            <person name="Kaczynski Z."/>
            <person name="Czerwicka M."/>
            <person name="Jafra S."/>
        </authorList>
    </citation>
    <scope>NUCLEOTIDE SEQUENCE [LARGE SCALE GENOMIC DNA]</scope>
    <source>
        <strain evidence="1 2">OgA9a</strain>
    </source>
</reference>
<evidence type="ECO:0000313" key="2">
    <source>
        <dbReference type="Proteomes" id="UP000216478"/>
    </source>
</evidence>
<accession>A0A256EZM6</accession>
<sequence length="44" mass="4898">MKLALRVFESKLTSNAIAFQWIVPTCADPARKTKCHVGSYDQTA</sequence>
<protein>
    <submittedName>
        <fullName evidence="1">Uncharacterized protein</fullName>
    </submittedName>
</protein>
<comment type="caution">
    <text evidence="1">The sequence shown here is derived from an EMBL/GenBank/DDBJ whole genome shotgun (WGS) entry which is preliminary data.</text>
</comment>
<gene>
    <name evidence="1" type="ORF">CEV33_3552</name>
</gene>
<dbReference type="EMBL" id="NNRL01000168">
    <property type="protein sequence ID" value="OYR07896.1"/>
    <property type="molecule type" value="Genomic_DNA"/>
</dbReference>
<keyword evidence="2" id="KW-1185">Reference proteome</keyword>
<dbReference type="AlphaFoldDB" id="A0A256EZM6"/>